<dbReference type="InterPro" id="IPR036890">
    <property type="entry name" value="HATPase_C_sf"/>
</dbReference>
<dbReference type="SUPFAM" id="SSF55874">
    <property type="entry name" value="ATPase domain of HSP90 chaperone/DNA topoisomerase II/histidine kinase"/>
    <property type="match status" value="1"/>
</dbReference>
<dbReference type="OrthoDB" id="1262810at2759"/>
<dbReference type="PANTHER" id="PTHR32387:SF0">
    <property type="entry name" value="PROTEIN NO VEIN"/>
    <property type="match status" value="1"/>
</dbReference>
<sequence>MEVRLETVEGQLAEAQRRAEEAEARFASAFQVVTSEAAVDDAVDAPGSGIEAKTHEDHIDQPGSCTGHGLVSAEAAFVADVRRRRLVADDGSLLADMPAHVRQGVERLSVSLCAAVERLASDLYESECHFLYELVQNAEDAHSRNRQTCEEEPTLSFKIGPASHDYPCGYFVSENNEAGFTDRDVSALCDISASSKKRPLPGASGGSIGCKGIGFKSVFTVSDRPHVLSGGFTFMFDIVGPLGKLGYVTPTWLPSDSLQALPAEVRTAHAAGRTVLFLPLRSPGFSAAIAREMDELEGQGRAALLFLRRLSCLELLREGQAPRVVLRRLAKDARSYQCEVAGLQSTAILIESEKEGQRTSQLHKYLTYRHRVNASLDCVGDPVGADMVLAFVQQPPEMPSPKSEEASKAEAEAKDDVGTRLEPLFCSLPIRMVGFGFALHCDCFDLVANRSDLHRGSVVNRAVRDALPSAFAAACCALSEAAASRAQRGKSDDGNAEELHEFA</sequence>
<dbReference type="Proteomes" id="UP000654075">
    <property type="component" value="Unassembled WGS sequence"/>
</dbReference>
<accession>A0A813EEK5</accession>
<feature type="region of interest" description="Disordered" evidence="2">
    <location>
        <begin position="395"/>
        <end position="415"/>
    </location>
</feature>
<dbReference type="InterPro" id="IPR058210">
    <property type="entry name" value="SACS/Nov_dom"/>
</dbReference>
<name>A0A813EEK5_POLGL</name>
<proteinExistence type="predicted"/>
<gene>
    <name evidence="4" type="ORF">PGLA1383_LOCUS16059</name>
</gene>
<dbReference type="NCBIfam" id="NF047352">
    <property type="entry name" value="P_loop_sacsin"/>
    <property type="match status" value="1"/>
</dbReference>
<dbReference type="EMBL" id="CAJNNV010009642">
    <property type="protein sequence ID" value="CAE8597622.1"/>
    <property type="molecule type" value="Genomic_DNA"/>
</dbReference>
<keyword evidence="1" id="KW-0175">Coiled coil</keyword>
<evidence type="ECO:0000313" key="5">
    <source>
        <dbReference type="Proteomes" id="UP000654075"/>
    </source>
</evidence>
<feature type="coiled-coil region" evidence="1">
    <location>
        <begin position="5"/>
        <end position="32"/>
    </location>
</feature>
<dbReference type="InterPro" id="IPR052957">
    <property type="entry name" value="Auxin_embryo_med"/>
</dbReference>
<dbReference type="AlphaFoldDB" id="A0A813EEK5"/>
<feature type="domain" description="Sacsin/Nov" evidence="3">
    <location>
        <begin position="124"/>
        <end position="237"/>
    </location>
</feature>
<protein>
    <recommendedName>
        <fullName evidence="3">Sacsin/Nov domain-containing protein</fullName>
    </recommendedName>
</protein>
<dbReference type="Gene3D" id="3.30.565.10">
    <property type="entry name" value="Histidine kinase-like ATPase, C-terminal domain"/>
    <property type="match status" value="1"/>
</dbReference>
<keyword evidence="5" id="KW-1185">Reference proteome</keyword>
<organism evidence="4 5">
    <name type="scientific">Polarella glacialis</name>
    <name type="common">Dinoflagellate</name>
    <dbReference type="NCBI Taxonomy" id="89957"/>
    <lineage>
        <taxon>Eukaryota</taxon>
        <taxon>Sar</taxon>
        <taxon>Alveolata</taxon>
        <taxon>Dinophyceae</taxon>
        <taxon>Suessiales</taxon>
        <taxon>Suessiaceae</taxon>
        <taxon>Polarella</taxon>
    </lineage>
</organism>
<evidence type="ECO:0000256" key="1">
    <source>
        <dbReference type="SAM" id="Coils"/>
    </source>
</evidence>
<evidence type="ECO:0000259" key="3">
    <source>
        <dbReference type="Pfam" id="PF25794"/>
    </source>
</evidence>
<evidence type="ECO:0000313" key="4">
    <source>
        <dbReference type="EMBL" id="CAE8597622.1"/>
    </source>
</evidence>
<feature type="compositionally biased region" description="Basic and acidic residues" evidence="2">
    <location>
        <begin position="402"/>
        <end position="415"/>
    </location>
</feature>
<reference evidence="4" key="1">
    <citation type="submission" date="2021-02" db="EMBL/GenBank/DDBJ databases">
        <authorList>
            <person name="Dougan E. K."/>
            <person name="Rhodes N."/>
            <person name="Thang M."/>
            <person name="Chan C."/>
        </authorList>
    </citation>
    <scope>NUCLEOTIDE SEQUENCE</scope>
</reference>
<evidence type="ECO:0000256" key="2">
    <source>
        <dbReference type="SAM" id="MobiDB-lite"/>
    </source>
</evidence>
<comment type="caution">
    <text evidence="4">The sequence shown here is derived from an EMBL/GenBank/DDBJ whole genome shotgun (WGS) entry which is preliminary data.</text>
</comment>
<dbReference type="Pfam" id="PF25794">
    <property type="entry name" value="SACS"/>
    <property type="match status" value="1"/>
</dbReference>
<dbReference type="PANTHER" id="PTHR32387">
    <property type="entry name" value="WU:FJ29H11"/>
    <property type="match status" value="1"/>
</dbReference>